<dbReference type="PANTHER" id="PTHR48039:SF5">
    <property type="entry name" value="RNA-BINDING PROTEIN 28"/>
    <property type="match status" value="1"/>
</dbReference>
<dbReference type="CDD" id="cd12317">
    <property type="entry name" value="RRM4_RBM19_RRM3_MRD1"/>
    <property type="match status" value="1"/>
</dbReference>
<dbReference type="InterPro" id="IPR012677">
    <property type="entry name" value="Nucleotide-bd_a/b_plait_sf"/>
</dbReference>
<protein>
    <recommendedName>
        <fullName evidence="7">RRM domain-containing protein</fullName>
    </recommendedName>
</protein>
<dbReference type="PANTHER" id="PTHR48039">
    <property type="entry name" value="RNA-BINDING MOTIF PROTEIN 14B"/>
    <property type="match status" value="1"/>
</dbReference>
<feature type="non-terminal residue" evidence="8">
    <location>
        <position position="1"/>
    </location>
</feature>
<evidence type="ECO:0000256" key="5">
    <source>
        <dbReference type="PROSITE-ProRule" id="PRU00176"/>
    </source>
</evidence>
<dbReference type="GO" id="GO:0003729">
    <property type="term" value="F:mRNA binding"/>
    <property type="evidence" value="ECO:0007669"/>
    <property type="project" value="TreeGrafter"/>
</dbReference>
<comment type="caution">
    <text evidence="8">The sequence shown here is derived from an EMBL/GenBank/DDBJ whole genome shotgun (WGS) entry which is preliminary data.</text>
</comment>
<feature type="non-terminal residue" evidence="8">
    <location>
        <position position="596"/>
    </location>
</feature>
<dbReference type="EMBL" id="BTSX01000004">
    <property type="protein sequence ID" value="GMS97461.1"/>
    <property type="molecule type" value="Genomic_DNA"/>
</dbReference>
<dbReference type="InterPro" id="IPR051945">
    <property type="entry name" value="RRM_MRD1_RNA_proc_ribogen"/>
</dbReference>
<keyword evidence="3 5" id="KW-0694">RNA-binding</keyword>
<organism evidence="8 9">
    <name type="scientific">Pristionchus entomophagus</name>
    <dbReference type="NCBI Taxonomy" id="358040"/>
    <lineage>
        <taxon>Eukaryota</taxon>
        <taxon>Metazoa</taxon>
        <taxon>Ecdysozoa</taxon>
        <taxon>Nematoda</taxon>
        <taxon>Chromadorea</taxon>
        <taxon>Rhabditida</taxon>
        <taxon>Rhabditina</taxon>
        <taxon>Diplogasteromorpha</taxon>
        <taxon>Diplogasteroidea</taxon>
        <taxon>Neodiplogasteridae</taxon>
        <taxon>Pristionchus</taxon>
    </lineage>
</organism>
<feature type="domain" description="RRM" evidence="7">
    <location>
        <begin position="5"/>
        <end position="82"/>
    </location>
</feature>
<gene>
    <name evidence="8" type="ORF">PENTCL1PPCAC_19636</name>
</gene>
<evidence type="ECO:0000313" key="8">
    <source>
        <dbReference type="EMBL" id="GMS97461.1"/>
    </source>
</evidence>
<comment type="subcellular location">
    <subcellularLocation>
        <location evidence="1">Nucleus</location>
    </subcellularLocation>
</comment>
<dbReference type="PROSITE" id="PS50102">
    <property type="entry name" value="RRM"/>
    <property type="match status" value="4"/>
</dbReference>
<feature type="region of interest" description="Disordered" evidence="6">
    <location>
        <begin position="270"/>
        <end position="294"/>
    </location>
</feature>
<accession>A0AAV5TT31</accession>
<proteinExistence type="predicted"/>
<feature type="region of interest" description="Disordered" evidence="6">
    <location>
        <begin position="384"/>
        <end position="424"/>
    </location>
</feature>
<keyword evidence="4" id="KW-0539">Nucleus</keyword>
<feature type="region of interest" description="Disordered" evidence="6">
    <location>
        <begin position="103"/>
        <end position="138"/>
    </location>
</feature>
<dbReference type="AlphaFoldDB" id="A0AAV5TT31"/>
<dbReference type="InterPro" id="IPR000504">
    <property type="entry name" value="RRM_dom"/>
</dbReference>
<evidence type="ECO:0000313" key="9">
    <source>
        <dbReference type="Proteomes" id="UP001432027"/>
    </source>
</evidence>
<sequence>FIQMSRVIVKGLPPRCNEHQLREIFKDYGTISDCQLKFTKEGKFRRFGFVGFEASESGKNAIEKINDTFLASYKLSVQECAGFGVTTKPRAWSKYAKDSSAYKRKHGDEAPAAPQKKPKKVENEDEEEDDSASAQNKKARRAEEFRSFLEAKGVSVEEDKTPIIPKEETERNERLIKMLLADIQGDTHLSVIVSGLPSSIKQKHVKDWFAPIRVKALKVVKDDKVAASFVSFEKTGDVKRALLKNTLFLGGYKISVVIVPGSVNPHEERMKEKEEGKAAVKGGGLANPGMTREQEEAKMRDSILDTGRLFLRNLPFSTNETDLRMLMKPFGELAEVQVIIAKSTGLCKGFAIVEFMFPEAAVAAYAALDGSIFKGRMLHILPGEEKREEKEEEGDETEEGKKKRLEEKSSFKKEKAEKQKKNAAKNQHSWNALFLGANAVADSLAEKLGVSKADILGSEGGGESAAVRLALAETRIVRETRDFLMNNGVRLDAFSRPATKRSDTVILVKNLPSGVLPEELQRMFEKFGDLGKVLIPPEGGVSALIVFGNSVDAKAAFSKLAYARFRTQPLYLEWAPGDVFEEEKKKEKEEGGEEEG</sequence>
<evidence type="ECO:0000259" key="7">
    <source>
        <dbReference type="PROSITE" id="PS50102"/>
    </source>
</evidence>
<evidence type="ECO:0000256" key="4">
    <source>
        <dbReference type="ARBA" id="ARBA00023242"/>
    </source>
</evidence>
<feature type="domain" description="RRM" evidence="7">
    <location>
        <begin position="189"/>
        <end position="261"/>
    </location>
</feature>
<dbReference type="SMART" id="SM00360">
    <property type="entry name" value="RRM"/>
    <property type="match status" value="4"/>
</dbReference>
<evidence type="ECO:0000256" key="1">
    <source>
        <dbReference type="ARBA" id="ARBA00004123"/>
    </source>
</evidence>
<dbReference type="Pfam" id="PF00076">
    <property type="entry name" value="RRM_1"/>
    <property type="match status" value="3"/>
</dbReference>
<evidence type="ECO:0000256" key="3">
    <source>
        <dbReference type="ARBA" id="ARBA00022884"/>
    </source>
</evidence>
<feature type="domain" description="RRM" evidence="7">
    <location>
        <begin position="307"/>
        <end position="385"/>
    </location>
</feature>
<evidence type="ECO:0000256" key="6">
    <source>
        <dbReference type="SAM" id="MobiDB-lite"/>
    </source>
</evidence>
<keyword evidence="9" id="KW-1185">Reference proteome</keyword>
<dbReference type="GO" id="GO:0005730">
    <property type="term" value="C:nucleolus"/>
    <property type="evidence" value="ECO:0007669"/>
    <property type="project" value="TreeGrafter"/>
</dbReference>
<dbReference type="SUPFAM" id="SSF54928">
    <property type="entry name" value="RNA-binding domain, RBD"/>
    <property type="match status" value="3"/>
</dbReference>
<feature type="domain" description="RRM" evidence="7">
    <location>
        <begin position="504"/>
        <end position="577"/>
    </location>
</feature>
<dbReference type="InterPro" id="IPR035979">
    <property type="entry name" value="RBD_domain_sf"/>
</dbReference>
<dbReference type="Gene3D" id="3.30.70.330">
    <property type="match status" value="4"/>
</dbReference>
<name>A0AAV5TT31_9BILA</name>
<feature type="compositionally biased region" description="Basic and acidic residues" evidence="6">
    <location>
        <begin position="399"/>
        <end position="420"/>
    </location>
</feature>
<dbReference type="Proteomes" id="UP001432027">
    <property type="component" value="Unassembled WGS sequence"/>
</dbReference>
<evidence type="ECO:0000256" key="2">
    <source>
        <dbReference type="ARBA" id="ARBA00022737"/>
    </source>
</evidence>
<reference evidence="8" key="1">
    <citation type="submission" date="2023-10" db="EMBL/GenBank/DDBJ databases">
        <title>Genome assembly of Pristionchus species.</title>
        <authorList>
            <person name="Yoshida K."/>
            <person name="Sommer R.J."/>
        </authorList>
    </citation>
    <scope>NUCLEOTIDE SEQUENCE</scope>
    <source>
        <strain evidence="8">RS0144</strain>
    </source>
</reference>
<keyword evidence="2" id="KW-0677">Repeat</keyword>